<dbReference type="GO" id="GO:0033528">
    <property type="term" value="P:S-methylmethionine cycle"/>
    <property type="evidence" value="ECO:0007669"/>
    <property type="project" value="TreeGrafter"/>
</dbReference>
<keyword evidence="2 7" id="KW-0808">Transferase</keyword>
<keyword evidence="3" id="KW-0479">Metal-binding</keyword>
<evidence type="ECO:0000256" key="4">
    <source>
        <dbReference type="ARBA" id="ARBA00022833"/>
    </source>
</evidence>
<proteinExistence type="predicted"/>
<dbReference type="InterPro" id="IPR051486">
    <property type="entry name" value="Hcy_S-methyltransferase"/>
</dbReference>
<dbReference type="GO" id="GO:0032259">
    <property type="term" value="P:methylation"/>
    <property type="evidence" value="ECO:0007669"/>
    <property type="project" value="UniProtKB-KW"/>
</dbReference>
<dbReference type="NCBIfam" id="NF007020">
    <property type="entry name" value="PRK09485.1"/>
    <property type="match status" value="1"/>
</dbReference>
<dbReference type="GO" id="GO:0008898">
    <property type="term" value="F:S-adenosylmethionine-homocysteine S-methyltransferase activity"/>
    <property type="evidence" value="ECO:0007669"/>
    <property type="project" value="TreeGrafter"/>
</dbReference>
<name>A0A061APP1_CYBFA</name>
<dbReference type="Pfam" id="PF02574">
    <property type="entry name" value="S-methyl_trans"/>
    <property type="match status" value="1"/>
</dbReference>
<dbReference type="SUPFAM" id="SSF82282">
    <property type="entry name" value="Homocysteine S-methyltransferase"/>
    <property type="match status" value="1"/>
</dbReference>
<keyword evidence="1 7" id="KW-0489">Methyltransferase</keyword>
<dbReference type="AlphaFoldDB" id="A0A061APP1"/>
<evidence type="ECO:0000313" key="7">
    <source>
        <dbReference type="EMBL" id="ONH65043.1"/>
    </source>
</evidence>
<dbReference type="GO" id="GO:0009086">
    <property type="term" value="P:methionine biosynthetic process"/>
    <property type="evidence" value="ECO:0007669"/>
    <property type="project" value="TreeGrafter"/>
</dbReference>
<reference evidence="6" key="1">
    <citation type="journal article" date="2014" name="Genome Announc.">
        <title>Genome sequence of the yeast Cyberlindnera fabianii (Hansenula fabianii).</title>
        <authorList>
            <person name="Freel K.C."/>
            <person name="Sarilar V."/>
            <person name="Neuveglise C."/>
            <person name="Devillers H."/>
            <person name="Friedrich A."/>
            <person name="Schacherer J."/>
        </authorList>
    </citation>
    <scope>NUCLEOTIDE SEQUENCE</scope>
    <source>
        <strain evidence="6">YJS4271</strain>
    </source>
</reference>
<dbReference type="PANTHER" id="PTHR46015">
    <property type="entry name" value="ZGC:172121"/>
    <property type="match status" value="1"/>
</dbReference>
<evidence type="ECO:0000256" key="3">
    <source>
        <dbReference type="ARBA" id="ARBA00022723"/>
    </source>
</evidence>
<dbReference type="PANTHER" id="PTHR46015:SF1">
    <property type="entry name" value="HOMOCYSTEINE S-METHYLTRANSFERASE-LIKE ISOFORM 1"/>
    <property type="match status" value="1"/>
</dbReference>
<evidence type="ECO:0000259" key="5">
    <source>
        <dbReference type="Pfam" id="PF02574"/>
    </source>
</evidence>
<accession>A0A061APP1</accession>
<dbReference type="STRING" id="36022.A0A061APP1"/>
<dbReference type="EMBL" id="MPUK01000014">
    <property type="protein sequence ID" value="ONH65043.1"/>
    <property type="molecule type" value="Genomic_DNA"/>
</dbReference>
<dbReference type="OMA" id="TECYEAQ"/>
<evidence type="ECO:0000256" key="2">
    <source>
        <dbReference type="ARBA" id="ARBA00022679"/>
    </source>
</evidence>
<reference evidence="7" key="3">
    <citation type="submission" date="2017-01" db="EMBL/GenBank/DDBJ databases">
        <authorList>
            <person name="Mah S.A."/>
            <person name="Swanson W.J."/>
            <person name="Moy G.W."/>
            <person name="Vacquier V.D."/>
        </authorList>
    </citation>
    <scope>NUCLEOTIDE SEQUENCE [LARGE SCALE GENOMIC DNA]</scope>
    <source>
        <strain evidence="7">65</strain>
    </source>
</reference>
<evidence type="ECO:0000313" key="8">
    <source>
        <dbReference type="Proteomes" id="UP000189513"/>
    </source>
</evidence>
<evidence type="ECO:0000313" key="6">
    <source>
        <dbReference type="EMBL" id="CDR39578.1"/>
    </source>
</evidence>
<dbReference type="OrthoDB" id="261426at2759"/>
<dbReference type="Proteomes" id="UP000189513">
    <property type="component" value="Unassembled WGS sequence"/>
</dbReference>
<feature type="domain" description="Hcy-binding" evidence="5">
    <location>
        <begin position="15"/>
        <end position="299"/>
    </location>
</feature>
<reference evidence="8" key="2">
    <citation type="journal article" date="2017" name="Genome Announc.">
        <title>Genome sequences of Cyberlindnera fabianii 65, Pichia kudriavzevii 129, and Saccharomyces cerevisiae 131 isolated from fermented masau fruits in Zimbabwe.</title>
        <authorList>
            <person name="van Rijswijck I.M.H."/>
            <person name="Derks M.F.L."/>
            <person name="Abee T."/>
            <person name="de Ridder D."/>
            <person name="Smid E.J."/>
        </authorList>
    </citation>
    <scope>NUCLEOTIDE SEQUENCE [LARGE SCALE GENOMIC DNA]</scope>
    <source>
        <strain evidence="8">65</strain>
    </source>
</reference>
<dbReference type="VEuPathDB" id="FungiDB:BON22_5090"/>
<dbReference type="InterPro" id="IPR003726">
    <property type="entry name" value="HCY_dom"/>
</dbReference>
<sequence>MSFKARITTTSRPFILDGALGTLLPPESQSHALWSTHTVLSHPSIISDIHKSYITHGARIIQTSTYQTSEEAVEKWFPGKNYKDVVLKSVELADRARSESGVPGVFIAGSVGPFGASLANGAEYTGQYGDVDKVGIKKFHQVRLDVLCNDERVDLIALETIPNKDEIKTLIEEMNQKEKPYYLSLSVKEDNLADGASSDEIIKIVKEANDNLVAVGVNCLSLETSLKWLKTLKPLNRGLVVYPNSGELYVDRQWVRDSSKKQLTWEEYVAELKAIGDVRIVGGCCRTTPEIIGEIKTAVDKLF</sequence>
<evidence type="ECO:0000256" key="1">
    <source>
        <dbReference type="ARBA" id="ARBA00022603"/>
    </source>
</evidence>
<dbReference type="InterPro" id="IPR036589">
    <property type="entry name" value="HCY_dom_sf"/>
</dbReference>
<keyword evidence="8" id="KW-1185">Reference proteome</keyword>
<protein>
    <submittedName>
        <fullName evidence="6">CYFA0S03e04918g1_1</fullName>
    </submittedName>
    <submittedName>
        <fullName evidence="7">Homocysteine S-methyltransferase</fullName>
    </submittedName>
</protein>
<dbReference type="GO" id="GO:0046872">
    <property type="term" value="F:metal ion binding"/>
    <property type="evidence" value="ECO:0007669"/>
    <property type="project" value="UniProtKB-KW"/>
</dbReference>
<dbReference type="EMBL" id="LK052888">
    <property type="protein sequence ID" value="CDR39578.1"/>
    <property type="molecule type" value="Genomic_DNA"/>
</dbReference>
<gene>
    <name evidence="7" type="ORF">BON22_5090</name>
    <name evidence="6" type="ORF">CYFA0S_03e04918g</name>
</gene>
<organism evidence="6">
    <name type="scientific">Cyberlindnera fabianii</name>
    <name type="common">Yeast</name>
    <name type="synonym">Hansenula fabianii</name>
    <dbReference type="NCBI Taxonomy" id="36022"/>
    <lineage>
        <taxon>Eukaryota</taxon>
        <taxon>Fungi</taxon>
        <taxon>Dikarya</taxon>
        <taxon>Ascomycota</taxon>
        <taxon>Saccharomycotina</taxon>
        <taxon>Saccharomycetes</taxon>
        <taxon>Phaffomycetales</taxon>
        <taxon>Phaffomycetaceae</taxon>
        <taxon>Cyberlindnera</taxon>
    </lineage>
</organism>
<keyword evidence="4" id="KW-0862">Zinc</keyword>
<dbReference type="Gene3D" id="3.20.20.330">
    <property type="entry name" value="Homocysteine-binding-like domain"/>
    <property type="match status" value="1"/>
</dbReference>